<evidence type="ECO:0000313" key="2">
    <source>
        <dbReference type="Proteomes" id="UP001139648"/>
    </source>
</evidence>
<dbReference type="SUPFAM" id="SSF48452">
    <property type="entry name" value="TPR-like"/>
    <property type="match status" value="1"/>
</dbReference>
<dbReference type="InterPro" id="IPR011990">
    <property type="entry name" value="TPR-like_helical_dom_sf"/>
</dbReference>
<dbReference type="EMBL" id="JAMZEB010000001">
    <property type="protein sequence ID" value="MCP2353125.1"/>
    <property type="molecule type" value="Genomic_DNA"/>
</dbReference>
<name>A0A9X2JYW9_9ACTN</name>
<organism evidence="1 2">
    <name type="scientific">Nonomuraea thailandensis</name>
    <dbReference type="NCBI Taxonomy" id="1188745"/>
    <lineage>
        <taxon>Bacteria</taxon>
        <taxon>Bacillati</taxon>
        <taxon>Actinomycetota</taxon>
        <taxon>Actinomycetes</taxon>
        <taxon>Streptosporangiales</taxon>
        <taxon>Streptosporangiaceae</taxon>
        <taxon>Nonomuraea</taxon>
    </lineage>
</organism>
<accession>A0A9X2JYW9</accession>
<keyword evidence="2" id="KW-1185">Reference proteome</keyword>
<evidence type="ECO:0008006" key="3">
    <source>
        <dbReference type="Google" id="ProtNLM"/>
    </source>
</evidence>
<proteinExistence type="predicted"/>
<dbReference type="Proteomes" id="UP001139648">
    <property type="component" value="Unassembled WGS sequence"/>
</dbReference>
<sequence>MYGELHAELGLALATRREADFELAEQLLRSVQGRYAKLSSASGSAPISAELGFTSEQRGNAAAALALHLESLAIARRNGDLRAVVLAIEGLAAAHALNGRHEQAAALLGAASACRDSVGAPLPRAERGDVGRITATVRAAIGEQAFTTGFAPLAGPAPPGRGPVLHS</sequence>
<protein>
    <recommendedName>
        <fullName evidence="3">Tetratricopeptide repeat protein</fullName>
    </recommendedName>
</protein>
<gene>
    <name evidence="1" type="ORF">HD597_000145</name>
</gene>
<evidence type="ECO:0000313" key="1">
    <source>
        <dbReference type="EMBL" id="MCP2353125.1"/>
    </source>
</evidence>
<dbReference type="Gene3D" id="1.25.40.10">
    <property type="entry name" value="Tetratricopeptide repeat domain"/>
    <property type="match status" value="1"/>
</dbReference>
<dbReference type="AlphaFoldDB" id="A0A9X2JYW9"/>
<reference evidence="1" key="1">
    <citation type="submission" date="2022-06" db="EMBL/GenBank/DDBJ databases">
        <title>Sequencing the genomes of 1000 actinobacteria strains.</title>
        <authorList>
            <person name="Klenk H.-P."/>
        </authorList>
    </citation>
    <scope>NUCLEOTIDE SEQUENCE</scope>
    <source>
        <strain evidence="1">DSM 46694</strain>
    </source>
</reference>
<dbReference type="RefSeq" id="WP_253739554.1">
    <property type="nucleotide sequence ID" value="NZ_BAABKA010000105.1"/>
</dbReference>
<comment type="caution">
    <text evidence="1">The sequence shown here is derived from an EMBL/GenBank/DDBJ whole genome shotgun (WGS) entry which is preliminary data.</text>
</comment>